<dbReference type="AlphaFoldDB" id="A0A109IN80"/>
<evidence type="ECO:0000259" key="1">
    <source>
        <dbReference type="Pfam" id="PF25342"/>
    </source>
</evidence>
<gene>
    <name evidence="2" type="ORF">GA0070623_1418</name>
</gene>
<dbReference type="EMBL" id="LT607752">
    <property type="protein sequence ID" value="SCG46935.1"/>
    <property type="molecule type" value="Genomic_DNA"/>
</dbReference>
<name>A0A109IN80_9ACTN</name>
<dbReference type="Pfam" id="PF25342">
    <property type="entry name" value="GT_PLOD"/>
    <property type="match status" value="1"/>
</dbReference>
<dbReference type="InterPro" id="IPR057589">
    <property type="entry name" value="GT_PLOD"/>
</dbReference>
<evidence type="ECO:0000313" key="2">
    <source>
        <dbReference type="EMBL" id="SCG46935.1"/>
    </source>
</evidence>
<protein>
    <recommendedName>
        <fullName evidence="1">PLOD1-3-like GT domain-containing protein</fullName>
    </recommendedName>
</protein>
<accession>A0A109IN80</accession>
<feature type="domain" description="PLOD1-3-like GT" evidence="1">
    <location>
        <begin position="2"/>
        <end position="137"/>
    </location>
</feature>
<reference evidence="3" key="1">
    <citation type="submission" date="2016-06" db="EMBL/GenBank/DDBJ databases">
        <authorList>
            <person name="Varghese N."/>
            <person name="Submissions Spin"/>
        </authorList>
    </citation>
    <scope>NUCLEOTIDE SEQUENCE [LARGE SCALE GENOMIC DNA]</scope>
    <source>
        <strain evidence="3">DSM 44983</strain>
    </source>
</reference>
<keyword evidence="3" id="KW-1185">Reference proteome</keyword>
<organism evidence="2 3">
    <name type="scientific">Micromonospora rifamycinica</name>
    <dbReference type="NCBI Taxonomy" id="291594"/>
    <lineage>
        <taxon>Bacteria</taxon>
        <taxon>Bacillati</taxon>
        <taxon>Actinomycetota</taxon>
        <taxon>Actinomycetes</taxon>
        <taxon>Micromonosporales</taxon>
        <taxon>Micromonosporaceae</taxon>
        <taxon>Micromonospora</taxon>
    </lineage>
</organism>
<evidence type="ECO:0000313" key="3">
    <source>
        <dbReference type="Proteomes" id="UP000198226"/>
    </source>
</evidence>
<dbReference type="Proteomes" id="UP000198226">
    <property type="component" value="Chromosome I"/>
</dbReference>
<proteinExistence type="predicted"/>
<dbReference type="OrthoDB" id="3346013at2"/>
<dbReference type="RefSeq" id="WP_067303662.1">
    <property type="nucleotide sequence ID" value="NZ_LRMV01000017.1"/>
</dbReference>
<sequence>MKVITIATDPEHPFLRRLLAPSCEAVGLELVVLTADQKGFRPRDKRACLTDHLTRHVAPDELVVFTDAYDTMFLRGEEYLRSAYAAFSQPVVFSAESNSWPLGSVGLALHRDPPVRPYPYLNSGGFIGPAGDILALCARYPTPPSERFPLLDQLRTHGFDADRLYGPSDQYYWTLVRLLEPDTVGLDNGAVLFENFAPAVTNFCELSRWSSDFRARGRQAPSYRREYARLRTRLQTPSGAAQVHFASSLTKAVVLDLLDEGQLPSWLTEVLPQ</sequence>
<dbReference type="CDD" id="cd22997">
    <property type="entry name" value="GT_LH"/>
    <property type="match status" value="1"/>
</dbReference>